<reference evidence="4" key="2">
    <citation type="submission" date="2021-09" db="EMBL/GenBank/DDBJ databases">
        <authorList>
            <person name="Gilroy R."/>
        </authorList>
    </citation>
    <scope>NUCLEOTIDE SEQUENCE</scope>
    <source>
        <strain evidence="4">316</strain>
    </source>
</reference>
<keyword evidence="1 2" id="KW-0732">Signal</keyword>
<evidence type="ECO:0000256" key="1">
    <source>
        <dbReference type="ARBA" id="ARBA00022729"/>
    </source>
</evidence>
<dbReference type="AlphaFoldDB" id="A0A921E0X3"/>
<accession>A0A921E0X3</accession>
<organism evidence="4 5">
    <name type="scientific">Methylorubrum populi</name>
    <dbReference type="NCBI Taxonomy" id="223967"/>
    <lineage>
        <taxon>Bacteria</taxon>
        <taxon>Pseudomonadati</taxon>
        <taxon>Pseudomonadota</taxon>
        <taxon>Alphaproteobacteria</taxon>
        <taxon>Hyphomicrobiales</taxon>
        <taxon>Methylobacteriaceae</taxon>
        <taxon>Methylorubrum</taxon>
    </lineage>
</organism>
<dbReference type="Pfam" id="PF21783">
    <property type="entry name" value="YNCE"/>
    <property type="match status" value="1"/>
</dbReference>
<sequence length="314" mass="32156">MSSTLVARVLVPALVLSSLPAWAGTVFVTSQQGAQLARVEEGRVTGGTAVASAPATVAAGGGLVFLSHPDGHAITVADAATGAVLRRLPYGGQAFGLAVPADGRSLFVADWSGNRVDRLSVEDGTVEASAETGRDPAHLVLDRAGRLFVADRESHRVSVFDGARMTRLATIPVGTAPFALALSPDERRLYVGNVRSNDVTVIDTGSLTALATVPAGAMPYGLAVSPDGARIFVTNQHAGTVTVLDAASLTIQARIGVGRYPEGIALLDGKAYVANWFSDTVSVIDLATLKEVARLPVAEGPRSVAVGSTQGGAP</sequence>
<gene>
    <name evidence="4" type="ORF">K8W01_06140</name>
</gene>
<dbReference type="SUPFAM" id="SSF50974">
    <property type="entry name" value="Nitrous oxide reductase, N-terminal domain"/>
    <property type="match status" value="1"/>
</dbReference>
<dbReference type="InterPro" id="IPR015943">
    <property type="entry name" value="WD40/YVTN_repeat-like_dom_sf"/>
</dbReference>
<dbReference type="Gene3D" id="2.130.10.10">
    <property type="entry name" value="YVTN repeat-like/Quinoprotein amine dehydrogenase"/>
    <property type="match status" value="3"/>
</dbReference>
<proteinExistence type="predicted"/>
<reference evidence="4" key="1">
    <citation type="journal article" date="2021" name="PeerJ">
        <title>Extensive microbial diversity within the chicken gut microbiome revealed by metagenomics and culture.</title>
        <authorList>
            <person name="Gilroy R."/>
            <person name="Ravi A."/>
            <person name="Getino M."/>
            <person name="Pursley I."/>
            <person name="Horton D.L."/>
            <person name="Alikhan N.F."/>
            <person name="Baker D."/>
            <person name="Gharbi K."/>
            <person name="Hall N."/>
            <person name="Watson M."/>
            <person name="Adriaenssens E.M."/>
            <person name="Foster-Nyarko E."/>
            <person name="Jarju S."/>
            <person name="Secka A."/>
            <person name="Antonio M."/>
            <person name="Oren A."/>
            <person name="Chaudhuri R.R."/>
            <person name="La Ragione R."/>
            <person name="Hildebrand F."/>
            <person name="Pallen M.J."/>
        </authorList>
    </citation>
    <scope>NUCLEOTIDE SEQUENCE</scope>
    <source>
        <strain evidence="4">316</strain>
    </source>
</reference>
<dbReference type="Proteomes" id="UP000742631">
    <property type="component" value="Unassembled WGS sequence"/>
</dbReference>
<dbReference type="InterPro" id="IPR011045">
    <property type="entry name" value="N2O_reductase_N"/>
</dbReference>
<dbReference type="InterPro" id="IPR048433">
    <property type="entry name" value="YNCE-like_beta-prop"/>
</dbReference>
<dbReference type="EMBL" id="DYYG01000014">
    <property type="protein sequence ID" value="HJE23223.1"/>
    <property type="molecule type" value="Genomic_DNA"/>
</dbReference>
<comment type="caution">
    <text evidence="4">The sequence shown here is derived from an EMBL/GenBank/DDBJ whole genome shotgun (WGS) entry which is preliminary data.</text>
</comment>
<name>A0A921E0X3_9HYPH</name>
<evidence type="ECO:0000256" key="2">
    <source>
        <dbReference type="SAM" id="SignalP"/>
    </source>
</evidence>
<feature type="domain" description="YNCE-like beta-propeller" evidence="3">
    <location>
        <begin position="155"/>
        <end position="268"/>
    </location>
</feature>
<dbReference type="PANTHER" id="PTHR47197:SF3">
    <property type="entry name" value="DIHYDRO-HEME D1 DEHYDROGENASE"/>
    <property type="match status" value="1"/>
</dbReference>
<dbReference type="InterPro" id="IPR011964">
    <property type="entry name" value="YVTN_b-propeller_repeat"/>
</dbReference>
<dbReference type="InterPro" id="IPR051200">
    <property type="entry name" value="Host-pathogen_enzymatic-act"/>
</dbReference>
<evidence type="ECO:0000313" key="4">
    <source>
        <dbReference type="EMBL" id="HJE23223.1"/>
    </source>
</evidence>
<protein>
    <submittedName>
        <fullName evidence="4">YncE family protein</fullName>
    </submittedName>
</protein>
<feature type="signal peptide" evidence="2">
    <location>
        <begin position="1"/>
        <end position="23"/>
    </location>
</feature>
<evidence type="ECO:0000313" key="5">
    <source>
        <dbReference type="Proteomes" id="UP000742631"/>
    </source>
</evidence>
<evidence type="ECO:0000259" key="3">
    <source>
        <dbReference type="Pfam" id="PF21783"/>
    </source>
</evidence>
<dbReference type="PANTHER" id="PTHR47197">
    <property type="entry name" value="PROTEIN NIRF"/>
    <property type="match status" value="1"/>
</dbReference>
<feature type="chain" id="PRO_5037962372" evidence="2">
    <location>
        <begin position="24"/>
        <end position="314"/>
    </location>
</feature>
<dbReference type="NCBIfam" id="TIGR02276">
    <property type="entry name" value="beta_rpt_yvtn"/>
    <property type="match status" value="3"/>
</dbReference>